<feature type="chain" id="PRO_5045513047" evidence="1">
    <location>
        <begin position="34"/>
        <end position="233"/>
    </location>
</feature>
<evidence type="ECO:0000313" key="3">
    <source>
        <dbReference type="Proteomes" id="UP001501788"/>
    </source>
</evidence>
<evidence type="ECO:0000256" key="1">
    <source>
        <dbReference type="SAM" id="SignalP"/>
    </source>
</evidence>
<gene>
    <name evidence="2" type="ORF">GCM10023090_26180</name>
</gene>
<comment type="caution">
    <text evidence="2">The sequence shown here is derived from an EMBL/GenBank/DDBJ whole genome shotgun (WGS) entry which is preliminary data.</text>
</comment>
<keyword evidence="3" id="KW-1185">Reference proteome</keyword>
<name>A0ABP8LEB7_9BURK</name>
<sequence length="233" mass="24557">MPLQPLLRLAPRLALRPLTALPLLVAATLPAQAQIGCRSDGQPAPAALFERFLSADCDTCWSDPRTPAPGPSALLLDWIAPSPQGDEAPLAAAAMVETTDRLQALGRSTPAPTAVHVAALERRGPQALRVVYGRPVAGYLGVMLEWRGSPLPPGAYRTTLALVEHLPAGTEGAGVARVLVRAATTADWDGRRPLKDLRGMRMPEGAQATRLGVAGWVQDAEGRLVAAARAHCE</sequence>
<proteinExistence type="predicted"/>
<dbReference type="Proteomes" id="UP001501788">
    <property type="component" value="Unassembled WGS sequence"/>
</dbReference>
<feature type="signal peptide" evidence="1">
    <location>
        <begin position="1"/>
        <end position="33"/>
    </location>
</feature>
<accession>A0ABP8LEB7</accession>
<protein>
    <submittedName>
        <fullName evidence="2">Uncharacterized protein</fullName>
    </submittedName>
</protein>
<organism evidence="2 3">
    <name type="scientific">Acidovorax lacteus</name>
    <dbReference type="NCBI Taxonomy" id="1924988"/>
    <lineage>
        <taxon>Bacteria</taxon>
        <taxon>Pseudomonadati</taxon>
        <taxon>Pseudomonadota</taxon>
        <taxon>Betaproteobacteria</taxon>
        <taxon>Burkholderiales</taxon>
        <taxon>Comamonadaceae</taxon>
        <taxon>Acidovorax</taxon>
    </lineage>
</organism>
<dbReference type="RefSeq" id="WP_345065991.1">
    <property type="nucleotide sequence ID" value="NZ_BAABEX010000029.1"/>
</dbReference>
<reference evidence="3" key="1">
    <citation type="journal article" date="2019" name="Int. J. Syst. Evol. Microbiol.">
        <title>The Global Catalogue of Microorganisms (GCM) 10K type strain sequencing project: providing services to taxonomists for standard genome sequencing and annotation.</title>
        <authorList>
            <consortium name="The Broad Institute Genomics Platform"/>
            <consortium name="The Broad Institute Genome Sequencing Center for Infectious Disease"/>
            <person name="Wu L."/>
            <person name="Ma J."/>
        </authorList>
    </citation>
    <scope>NUCLEOTIDE SEQUENCE [LARGE SCALE GENOMIC DNA]</scope>
    <source>
        <strain evidence="3">JCM 31890</strain>
    </source>
</reference>
<evidence type="ECO:0000313" key="2">
    <source>
        <dbReference type="EMBL" id="GAA4428026.1"/>
    </source>
</evidence>
<keyword evidence="1" id="KW-0732">Signal</keyword>
<dbReference type="EMBL" id="BAABEX010000029">
    <property type="protein sequence ID" value="GAA4428026.1"/>
    <property type="molecule type" value="Genomic_DNA"/>
</dbReference>